<reference evidence="2 3" key="1">
    <citation type="journal article" date="2011" name="Genome Biol.">
        <title>Comparative genome sequence analysis underscores mycoparasitism as the ancestral life style of Trichoderma.</title>
        <authorList>
            <person name="Kubicek C.P."/>
            <person name="Herrera-Estrella A."/>
            <person name="Seidl-Seiboth V."/>
            <person name="Martinez D.A."/>
            <person name="Druzhinina I.S."/>
            <person name="Thon M."/>
            <person name="Zeilinger S."/>
            <person name="Casas-Flores S."/>
            <person name="Horwitz B.A."/>
            <person name="Mukherjee P.K."/>
            <person name="Mukherjee M."/>
            <person name="Kredics L."/>
            <person name="Alcaraz L.D."/>
            <person name="Aerts A."/>
            <person name="Antal Z."/>
            <person name="Atanasova L."/>
            <person name="Cervantes-Badillo M.G."/>
            <person name="Challacombe J."/>
            <person name="Chertkov O."/>
            <person name="McCluskey K."/>
            <person name="Coulpier F."/>
            <person name="Deshpande N."/>
            <person name="von Doehren H."/>
            <person name="Ebbole D.J."/>
            <person name="Esquivel-Naranjo E.U."/>
            <person name="Fekete E."/>
            <person name="Flipphi M."/>
            <person name="Glaser F."/>
            <person name="Gomez-Rodriguez E.Y."/>
            <person name="Gruber S."/>
            <person name="Han C."/>
            <person name="Henrissat B."/>
            <person name="Hermosa R."/>
            <person name="Hernandez-Onate M."/>
            <person name="Karaffa L."/>
            <person name="Kosti I."/>
            <person name="Le Crom S."/>
            <person name="Lindquist E."/>
            <person name="Lucas S."/>
            <person name="Luebeck M."/>
            <person name="Luebeck P.S."/>
            <person name="Margeot A."/>
            <person name="Metz B."/>
            <person name="Misra M."/>
            <person name="Nevalainen H."/>
            <person name="Omann M."/>
            <person name="Packer N."/>
            <person name="Perrone G."/>
            <person name="Uresti-Rivera E.E."/>
            <person name="Salamov A."/>
            <person name="Schmoll M."/>
            <person name="Seiboth B."/>
            <person name="Shapiro H."/>
            <person name="Sukno S."/>
            <person name="Tamayo-Ramos J.A."/>
            <person name="Tisch D."/>
            <person name="Wiest A."/>
            <person name="Wilkinson H.H."/>
            <person name="Zhang M."/>
            <person name="Coutinho P.M."/>
            <person name="Kenerley C.M."/>
            <person name="Monte E."/>
            <person name="Baker S.E."/>
            <person name="Grigoriev I.V."/>
        </authorList>
    </citation>
    <scope>NUCLEOTIDE SEQUENCE [LARGE SCALE GENOMIC DNA]</scope>
    <source>
        <strain evidence="3">ATCC 20476 / IMI 206040</strain>
    </source>
</reference>
<keyword evidence="1" id="KW-0732">Signal</keyword>
<protein>
    <submittedName>
        <fullName evidence="2">Uncharacterized protein</fullName>
    </submittedName>
</protein>
<evidence type="ECO:0000313" key="2">
    <source>
        <dbReference type="EMBL" id="EHK41942.1"/>
    </source>
</evidence>
<dbReference type="AlphaFoldDB" id="G9P498"/>
<sequence>MTQSTYLCRICIALWATVVLQSYCGGSLCSSQDAKSGTTEISPATIKPSSTAGVPNHWAWESIAAYT</sequence>
<comment type="caution">
    <text evidence="2">The sequence shown here is derived from an EMBL/GenBank/DDBJ whole genome shotgun (WGS) entry which is preliminary data.</text>
</comment>
<dbReference type="HOGENOM" id="CLU_2812721_0_0_1"/>
<keyword evidence="3" id="KW-1185">Reference proteome</keyword>
<organism evidence="2 3">
    <name type="scientific">Hypocrea atroviridis (strain ATCC 20476 / IMI 206040)</name>
    <name type="common">Trichoderma atroviride</name>
    <dbReference type="NCBI Taxonomy" id="452589"/>
    <lineage>
        <taxon>Eukaryota</taxon>
        <taxon>Fungi</taxon>
        <taxon>Dikarya</taxon>
        <taxon>Ascomycota</taxon>
        <taxon>Pezizomycotina</taxon>
        <taxon>Sordariomycetes</taxon>
        <taxon>Hypocreomycetidae</taxon>
        <taxon>Hypocreales</taxon>
        <taxon>Hypocreaceae</taxon>
        <taxon>Trichoderma</taxon>
    </lineage>
</organism>
<name>G9P498_HYPAI</name>
<dbReference type="EMBL" id="ABDG02000027">
    <property type="protein sequence ID" value="EHK41942.1"/>
    <property type="molecule type" value="Genomic_DNA"/>
</dbReference>
<dbReference type="Proteomes" id="UP000005426">
    <property type="component" value="Unassembled WGS sequence"/>
</dbReference>
<feature type="signal peptide" evidence="1">
    <location>
        <begin position="1"/>
        <end position="21"/>
    </location>
</feature>
<proteinExistence type="predicted"/>
<evidence type="ECO:0000256" key="1">
    <source>
        <dbReference type="SAM" id="SignalP"/>
    </source>
</evidence>
<accession>G9P498</accession>
<gene>
    <name evidence="2" type="ORF">TRIATDRAFT_259618</name>
</gene>
<evidence type="ECO:0000313" key="3">
    <source>
        <dbReference type="Proteomes" id="UP000005426"/>
    </source>
</evidence>
<feature type="chain" id="PRO_5003525055" evidence="1">
    <location>
        <begin position="22"/>
        <end position="67"/>
    </location>
</feature>